<dbReference type="Proteomes" id="UP000222106">
    <property type="component" value="Unassembled WGS sequence"/>
</dbReference>
<evidence type="ECO:0000313" key="2">
    <source>
        <dbReference type="EMBL" id="PFG45014.1"/>
    </source>
</evidence>
<accession>A0A2A9F135</accession>
<sequence length="54" mass="5994">MTDDGDAGVHQQPDGSWIWWARWLGGVEQSGHTFPGREDAVRALREVLDDSTNA</sequence>
<proteinExistence type="predicted"/>
<dbReference type="EMBL" id="PDJI01000003">
    <property type="protein sequence ID" value="PFG44873.1"/>
    <property type="molecule type" value="Genomic_DNA"/>
</dbReference>
<gene>
    <name evidence="1" type="ORF">ATJ97_0146</name>
    <name evidence="2" type="ORF">ATJ97_0295</name>
</gene>
<organism evidence="2 3">
    <name type="scientific">Georgenia soli</name>
    <dbReference type="NCBI Taxonomy" id="638953"/>
    <lineage>
        <taxon>Bacteria</taxon>
        <taxon>Bacillati</taxon>
        <taxon>Actinomycetota</taxon>
        <taxon>Actinomycetes</taxon>
        <taxon>Micrococcales</taxon>
        <taxon>Bogoriellaceae</taxon>
        <taxon>Georgenia</taxon>
    </lineage>
</organism>
<evidence type="ECO:0008006" key="4">
    <source>
        <dbReference type="Google" id="ProtNLM"/>
    </source>
</evidence>
<dbReference type="RefSeq" id="WP_170036998.1">
    <property type="nucleotide sequence ID" value="NZ_PDJI01000003.1"/>
</dbReference>
<reference evidence="2 3" key="1">
    <citation type="submission" date="2017-10" db="EMBL/GenBank/DDBJ databases">
        <title>Sequencing the genomes of 1000 actinobacteria strains.</title>
        <authorList>
            <person name="Klenk H.-P."/>
        </authorList>
    </citation>
    <scope>NUCLEOTIDE SEQUENCE [LARGE SCALE GENOMIC DNA]</scope>
    <source>
        <strain evidence="2 3">DSM 21838</strain>
    </source>
</reference>
<evidence type="ECO:0000313" key="3">
    <source>
        <dbReference type="Proteomes" id="UP000222106"/>
    </source>
</evidence>
<protein>
    <recommendedName>
        <fullName evidence="4">DUF1508 domain-containing protein</fullName>
    </recommendedName>
</protein>
<dbReference type="EMBL" id="PDJI01000003">
    <property type="protein sequence ID" value="PFG45014.1"/>
    <property type="molecule type" value="Genomic_DNA"/>
</dbReference>
<evidence type="ECO:0000313" key="1">
    <source>
        <dbReference type="EMBL" id="PFG44873.1"/>
    </source>
</evidence>
<dbReference type="AlphaFoldDB" id="A0A2A9F135"/>
<keyword evidence="3" id="KW-1185">Reference proteome</keyword>
<name>A0A2A9F135_9MICO</name>
<comment type="caution">
    <text evidence="2">The sequence shown here is derived from an EMBL/GenBank/DDBJ whole genome shotgun (WGS) entry which is preliminary data.</text>
</comment>